<dbReference type="GO" id="GO:0061668">
    <property type="term" value="P:mitochondrial ribosome assembly"/>
    <property type="evidence" value="ECO:0007669"/>
    <property type="project" value="TreeGrafter"/>
</dbReference>
<name>A0A2P2HWU6_9CRUS</name>
<dbReference type="EMBL" id="IACT01001021">
    <property type="protein sequence ID" value="LAC20388.1"/>
    <property type="molecule type" value="mRNA"/>
</dbReference>
<sequence>MAPVHDVVRLILQPMRRFMQLQSVVRTRQCVNVAFTRHLLLTNISLSMVLSGGGDFIQQKYQMGRGLKVQQQFNLSRTTQMTITGGTVGLLCHQWYQTLDRVLPGRSIKTIIKKLAVDQLIFSPVCISVFFLTWALTRHTMDAYTNYYHSKQFSVNISQSLSDSNTSTSSTKTQSPFKAFMEEFRHKGVLLYLSEWLVWPPAQLINFYFLPTQYRVLYDNSVSLLFDVYTSHVCYNVQVEDIKAMATSADQLLTRSKIDNSQSSSNGDNDLMRNVENIYQCSEVPKPVRLNNNTDRNDYNYHNLLQIAAGNR</sequence>
<keyword evidence="4" id="KW-1133">Transmembrane helix</keyword>
<dbReference type="Pfam" id="PF04117">
    <property type="entry name" value="Mpv17_PMP22"/>
    <property type="match status" value="1"/>
</dbReference>
<evidence type="ECO:0000313" key="7">
    <source>
        <dbReference type="EMBL" id="LAB66257.1"/>
    </source>
</evidence>
<evidence type="ECO:0000256" key="6">
    <source>
        <dbReference type="RuleBase" id="RU363053"/>
    </source>
</evidence>
<dbReference type="EMBL" id="IACF01000488">
    <property type="protein sequence ID" value="LAB66257.1"/>
    <property type="molecule type" value="mRNA"/>
</dbReference>
<dbReference type="InterPro" id="IPR007248">
    <property type="entry name" value="Mpv17_PMP22"/>
</dbReference>
<protein>
    <submittedName>
        <fullName evidence="7">Mpv17-like protein 2</fullName>
    </submittedName>
</protein>
<dbReference type="PANTHER" id="PTHR11266:SF8">
    <property type="entry name" value="MPV17-LIKE PROTEIN 2"/>
    <property type="match status" value="1"/>
</dbReference>
<dbReference type="GO" id="GO:0016020">
    <property type="term" value="C:membrane"/>
    <property type="evidence" value="ECO:0007669"/>
    <property type="project" value="UniProtKB-SubCell"/>
</dbReference>
<proteinExistence type="evidence at transcript level"/>
<evidence type="ECO:0000256" key="2">
    <source>
        <dbReference type="ARBA" id="ARBA00006824"/>
    </source>
</evidence>
<reference evidence="7" key="2">
    <citation type="journal article" date="2018" name="Biosci. Biotechnol. Biochem.">
        <title>Polysaccharide hydrolase of the hadal zone amphipods Hirondellea gigas.</title>
        <authorList>
            <person name="Kobayashi H."/>
            <person name="Nagahama T."/>
            <person name="Arai W."/>
            <person name="Sasagawa Y."/>
            <person name="Umeda M."/>
            <person name="Hayashi T."/>
            <person name="Nikaido I."/>
            <person name="Watanabe H."/>
            <person name="Oguri K."/>
            <person name="Kitazato H."/>
            <person name="Fujioka K."/>
            <person name="Kido Y."/>
            <person name="Takami H."/>
        </authorList>
    </citation>
    <scope>NUCLEOTIDE SEQUENCE</scope>
    <source>
        <tissue evidence="7">Whole body</tissue>
    </source>
</reference>
<evidence type="ECO:0000256" key="3">
    <source>
        <dbReference type="ARBA" id="ARBA00022692"/>
    </source>
</evidence>
<reference evidence="8" key="1">
    <citation type="submission" date="2017-11" db="EMBL/GenBank/DDBJ databases">
        <title>The sensing device of the deep-sea amphipod.</title>
        <authorList>
            <person name="Kobayashi H."/>
            <person name="Nagahama T."/>
            <person name="Arai W."/>
            <person name="Sasagawa Y."/>
            <person name="Umeda M."/>
            <person name="Hayashi T."/>
            <person name="Nikaido I."/>
            <person name="Watanabe H."/>
            <person name="Oguri K."/>
            <person name="Kitazato H."/>
            <person name="Fujioka K."/>
            <person name="Kido Y."/>
            <person name="Takami H."/>
        </authorList>
    </citation>
    <scope>NUCLEOTIDE SEQUENCE</scope>
    <source>
        <tissue evidence="8">Whole body</tissue>
    </source>
</reference>
<comment type="similarity">
    <text evidence="2 6">Belongs to the peroxisomal membrane protein PXMP2/4 family.</text>
</comment>
<dbReference type="AlphaFoldDB" id="A0A2P2HWU6"/>
<evidence type="ECO:0000256" key="1">
    <source>
        <dbReference type="ARBA" id="ARBA00004141"/>
    </source>
</evidence>
<keyword evidence="5" id="KW-0472">Membrane</keyword>
<organism evidence="7">
    <name type="scientific">Hirondellea gigas</name>
    <dbReference type="NCBI Taxonomy" id="1518452"/>
    <lineage>
        <taxon>Eukaryota</taxon>
        <taxon>Metazoa</taxon>
        <taxon>Ecdysozoa</taxon>
        <taxon>Arthropoda</taxon>
        <taxon>Crustacea</taxon>
        <taxon>Multicrustacea</taxon>
        <taxon>Malacostraca</taxon>
        <taxon>Eumalacostraca</taxon>
        <taxon>Peracarida</taxon>
        <taxon>Amphipoda</taxon>
        <taxon>Amphilochidea</taxon>
        <taxon>Lysianassida</taxon>
        <taxon>Lysianassidira</taxon>
        <taxon>Lysianassoidea</taxon>
        <taxon>Lysianassidae</taxon>
        <taxon>Hirondellea</taxon>
    </lineage>
</organism>
<keyword evidence="3" id="KW-0812">Transmembrane</keyword>
<evidence type="ECO:0000256" key="4">
    <source>
        <dbReference type="ARBA" id="ARBA00022989"/>
    </source>
</evidence>
<comment type="subcellular location">
    <subcellularLocation>
        <location evidence="1">Membrane</location>
        <topology evidence="1">Multi-pass membrane protein</topology>
    </subcellularLocation>
</comment>
<evidence type="ECO:0000313" key="8">
    <source>
        <dbReference type="EMBL" id="LAC20388.1"/>
    </source>
</evidence>
<dbReference type="GO" id="GO:0005739">
    <property type="term" value="C:mitochondrion"/>
    <property type="evidence" value="ECO:0007669"/>
    <property type="project" value="TreeGrafter"/>
</dbReference>
<evidence type="ECO:0000256" key="5">
    <source>
        <dbReference type="ARBA" id="ARBA00023136"/>
    </source>
</evidence>
<accession>A0A2P2HWU6</accession>
<dbReference type="PANTHER" id="PTHR11266">
    <property type="entry name" value="PEROXISOMAL MEMBRANE PROTEIN 2, PXMP2 MPV17"/>
    <property type="match status" value="1"/>
</dbReference>